<dbReference type="InterPro" id="IPR016024">
    <property type="entry name" value="ARM-type_fold"/>
</dbReference>
<accession>A2DJT5</accession>
<organism evidence="1 2">
    <name type="scientific">Trichomonas vaginalis (strain ATCC PRA-98 / G3)</name>
    <dbReference type="NCBI Taxonomy" id="412133"/>
    <lineage>
        <taxon>Eukaryota</taxon>
        <taxon>Metamonada</taxon>
        <taxon>Parabasalia</taxon>
        <taxon>Trichomonadida</taxon>
        <taxon>Trichomonadidae</taxon>
        <taxon>Trichomonas</taxon>
    </lineage>
</organism>
<sequence>MFDNSSDGEDDHFYSSKMQAEDNITGDFNDDEENDLLNQHPISEKYIDELQVDKILSSILTDYENMGWNQLMNLFLQLNQYFGENFLFTQEDFDLRKFTDVILEILKNSIEYRQYTYQILLFLRHIIDVDEEDTVEYEISKILVTHKDENNDNDVLLYLLSIINVEIDWRIKNQTEKFHTALVEVIFNIIESAFQKKFIENFNKLGKYLTTIHEMVIVPNALTHGEIYLAFGTVATAANRFKQHKYTDLFLDNLKRDFDIIPTPLLLETLENLIHNPETATHVLAYQINQGNPVRNLIEIYYQNEDNSISLGSLSLISRALYCNQNIAEEFGIDPTAMILHKLSTSIESSDKCLNIILQLVNYCHEAACQLCVNGLIDVLKEKYDDFTIDGKCIAAEIFIRLISKYPEYISKDVIIETVLPIIVTILDLLCHNGTDLVNKIFTLLINLFNDDKNQDYSMGFISKFVDLGGIDTFYEIRDTTNNFSFKKRIDDFLQLTQSRFGLQ</sequence>
<dbReference type="AlphaFoldDB" id="A2DJT5"/>
<dbReference type="VEuPathDB" id="TrichDB:TVAGG3_0290160"/>
<dbReference type="VEuPathDB" id="TrichDB:TVAG_452130"/>
<dbReference type="EMBL" id="DS113209">
    <property type="protein sequence ID" value="EAY19299.1"/>
    <property type="molecule type" value="Genomic_DNA"/>
</dbReference>
<reference evidence="1" key="1">
    <citation type="submission" date="2006-10" db="EMBL/GenBank/DDBJ databases">
        <authorList>
            <person name="Amadeo P."/>
            <person name="Zhao Q."/>
            <person name="Wortman J."/>
            <person name="Fraser-Liggett C."/>
            <person name="Carlton J."/>
        </authorList>
    </citation>
    <scope>NUCLEOTIDE SEQUENCE</scope>
    <source>
        <strain evidence="1">G3</strain>
    </source>
</reference>
<evidence type="ECO:0000313" key="1">
    <source>
        <dbReference type="EMBL" id="EAY19299.1"/>
    </source>
</evidence>
<proteinExistence type="predicted"/>
<protein>
    <submittedName>
        <fullName evidence="1">Uncharacterized protein</fullName>
    </submittedName>
</protein>
<dbReference type="Proteomes" id="UP000001542">
    <property type="component" value="Unassembled WGS sequence"/>
</dbReference>
<reference evidence="1" key="2">
    <citation type="journal article" date="2007" name="Science">
        <title>Draft genome sequence of the sexually transmitted pathogen Trichomonas vaginalis.</title>
        <authorList>
            <person name="Carlton J.M."/>
            <person name="Hirt R.P."/>
            <person name="Silva J.C."/>
            <person name="Delcher A.L."/>
            <person name="Schatz M."/>
            <person name="Zhao Q."/>
            <person name="Wortman J.R."/>
            <person name="Bidwell S.L."/>
            <person name="Alsmark U.C.M."/>
            <person name="Besteiro S."/>
            <person name="Sicheritz-Ponten T."/>
            <person name="Noel C.J."/>
            <person name="Dacks J.B."/>
            <person name="Foster P.G."/>
            <person name="Simillion C."/>
            <person name="Van de Peer Y."/>
            <person name="Miranda-Saavedra D."/>
            <person name="Barton G.J."/>
            <person name="Westrop G.D."/>
            <person name="Mueller S."/>
            <person name="Dessi D."/>
            <person name="Fiori P.L."/>
            <person name="Ren Q."/>
            <person name="Paulsen I."/>
            <person name="Zhang H."/>
            <person name="Bastida-Corcuera F.D."/>
            <person name="Simoes-Barbosa A."/>
            <person name="Brown M.T."/>
            <person name="Hayes R.D."/>
            <person name="Mukherjee M."/>
            <person name="Okumura C.Y."/>
            <person name="Schneider R."/>
            <person name="Smith A.J."/>
            <person name="Vanacova S."/>
            <person name="Villalvazo M."/>
            <person name="Haas B.J."/>
            <person name="Pertea M."/>
            <person name="Feldblyum T.V."/>
            <person name="Utterback T.R."/>
            <person name="Shu C.L."/>
            <person name="Osoegawa K."/>
            <person name="de Jong P.J."/>
            <person name="Hrdy I."/>
            <person name="Horvathova L."/>
            <person name="Zubacova Z."/>
            <person name="Dolezal P."/>
            <person name="Malik S.B."/>
            <person name="Logsdon J.M. Jr."/>
            <person name="Henze K."/>
            <person name="Gupta A."/>
            <person name="Wang C.C."/>
            <person name="Dunne R.L."/>
            <person name="Upcroft J.A."/>
            <person name="Upcroft P."/>
            <person name="White O."/>
            <person name="Salzberg S.L."/>
            <person name="Tang P."/>
            <person name="Chiu C.-H."/>
            <person name="Lee Y.-S."/>
            <person name="Embley T.M."/>
            <person name="Coombs G.H."/>
            <person name="Mottram J.C."/>
            <person name="Tachezy J."/>
            <person name="Fraser-Liggett C.M."/>
            <person name="Johnson P.J."/>
        </authorList>
    </citation>
    <scope>NUCLEOTIDE SEQUENCE [LARGE SCALE GENOMIC DNA]</scope>
    <source>
        <strain evidence="1">G3</strain>
    </source>
</reference>
<dbReference type="KEGG" id="tva:5464824"/>
<dbReference type="RefSeq" id="XP_001580285.1">
    <property type="nucleotide sequence ID" value="XM_001580235.1"/>
</dbReference>
<dbReference type="SUPFAM" id="SSF48371">
    <property type="entry name" value="ARM repeat"/>
    <property type="match status" value="1"/>
</dbReference>
<keyword evidence="2" id="KW-1185">Reference proteome</keyword>
<gene>
    <name evidence="1" type="ORF">TVAG_452130</name>
</gene>
<evidence type="ECO:0000313" key="2">
    <source>
        <dbReference type="Proteomes" id="UP000001542"/>
    </source>
</evidence>
<dbReference type="InParanoid" id="A2DJT5"/>
<name>A2DJT5_TRIV3</name>